<dbReference type="AlphaFoldDB" id="A0A6J1LNM8"/>
<proteinExistence type="predicted"/>
<organism evidence="1 2">
    <name type="scientific">Drosophila hydei</name>
    <name type="common">Fruit fly</name>
    <dbReference type="NCBI Taxonomy" id="7224"/>
    <lineage>
        <taxon>Eukaryota</taxon>
        <taxon>Metazoa</taxon>
        <taxon>Ecdysozoa</taxon>
        <taxon>Arthropoda</taxon>
        <taxon>Hexapoda</taxon>
        <taxon>Insecta</taxon>
        <taxon>Pterygota</taxon>
        <taxon>Neoptera</taxon>
        <taxon>Endopterygota</taxon>
        <taxon>Diptera</taxon>
        <taxon>Brachycera</taxon>
        <taxon>Muscomorpha</taxon>
        <taxon>Ephydroidea</taxon>
        <taxon>Drosophilidae</taxon>
        <taxon>Drosophila</taxon>
    </lineage>
</organism>
<dbReference type="Pfam" id="PF13516">
    <property type="entry name" value="LRR_6"/>
    <property type="match status" value="2"/>
</dbReference>
<protein>
    <submittedName>
        <fullName evidence="2">Protein NLRC3</fullName>
    </submittedName>
</protein>
<dbReference type="GeneID" id="111597735"/>
<dbReference type="SUPFAM" id="SSF52047">
    <property type="entry name" value="RNI-like"/>
    <property type="match status" value="1"/>
</dbReference>
<dbReference type="KEGG" id="dhe:111597735"/>
<accession>A0A6J1LNM8</accession>
<dbReference type="OMA" id="YDKRPYK"/>
<dbReference type="PANTHER" id="PTHR24114">
    <property type="entry name" value="LEUCINE RICH REPEAT FAMILY PROTEIN"/>
    <property type="match status" value="1"/>
</dbReference>
<reference evidence="2" key="1">
    <citation type="submission" date="2025-08" db="UniProtKB">
        <authorList>
            <consortium name="RefSeq"/>
        </authorList>
    </citation>
    <scope>IDENTIFICATION</scope>
    <source>
        <strain evidence="2">15085-1641.00</strain>
        <tissue evidence="2">Whole body</tissue>
    </source>
</reference>
<dbReference type="Proteomes" id="UP000504633">
    <property type="component" value="Unplaced"/>
</dbReference>
<evidence type="ECO:0000313" key="1">
    <source>
        <dbReference type="Proteomes" id="UP000504633"/>
    </source>
</evidence>
<dbReference type="InterPro" id="IPR001611">
    <property type="entry name" value="Leu-rich_rpt"/>
</dbReference>
<dbReference type="SMART" id="SM00368">
    <property type="entry name" value="LRR_RI"/>
    <property type="match status" value="6"/>
</dbReference>
<sequence>MCDMACVYDPACSLAEPIKGRLFTKLLLYCWQREYDKRPYVNFQFRRVDFEERLNRRYHCIRDFRIIVNFLLQCCQRSVSIWSVGLSNWDPRLLQDFVRSLQPVWQIELKLMRLPYEFFVMLRLKAQCMKVKELSLEGTPLTCDDVSMLRNFLLASKTLHTLNVCCCSLTQYNFAIVADGVYNSTSMRCFHVSRLLGAGLTLDTEKMISIVGSLLMQRKLTELTLELCEFTAQDMEIIAEYLQSPQCSLRKLHLANNLIAADGALFLMRSAALGGTLKLLDISGNCIGSHGGEWVAKYFSSCYSLQHLYLNNNEIGAEAVSSILLSLKKPCRLKRLQLYGNKFNGRTAMILHRLLDAKVLLHEEIDISYTYDEALQEYRVVPWR</sequence>
<evidence type="ECO:0000313" key="2">
    <source>
        <dbReference type="RefSeq" id="XP_023168354.1"/>
    </source>
</evidence>
<dbReference type="InterPro" id="IPR032675">
    <property type="entry name" value="LRR_dom_sf"/>
</dbReference>
<dbReference type="RefSeq" id="XP_023168354.1">
    <property type="nucleotide sequence ID" value="XM_023312586.2"/>
</dbReference>
<dbReference type="PANTHER" id="PTHR24114:SF2">
    <property type="entry name" value="F-BOX DOMAIN-CONTAINING PROTEIN-RELATED"/>
    <property type="match status" value="1"/>
</dbReference>
<dbReference type="InterPro" id="IPR052394">
    <property type="entry name" value="LRR-containing"/>
</dbReference>
<dbReference type="OrthoDB" id="272549at2759"/>
<dbReference type="Gene3D" id="3.80.10.10">
    <property type="entry name" value="Ribonuclease Inhibitor"/>
    <property type="match status" value="2"/>
</dbReference>
<gene>
    <name evidence="2" type="primary">LOC111597735</name>
</gene>
<name>A0A6J1LNM8_DROHY</name>
<keyword evidence="1" id="KW-1185">Reference proteome</keyword>